<organism evidence="1">
    <name type="scientific">Cyprideis torosa</name>
    <dbReference type="NCBI Taxonomy" id="163714"/>
    <lineage>
        <taxon>Eukaryota</taxon>
        <taxon>Metazoa</taxon>
        <taxon>Ecdysozoa</taxon>
        <taxon>Arthropoda</taxon>
        <taxon>Crustacea</taxon>
        <taxon>Oligostraca</taxon>
        <taxon>Ostracoda</taxon>
        <taxon>Podocopa</taxon>
        <taxon>Podocopida</taxon>
        <taxon>Cytherocopina</taxon>
        <taxon>Cytheroidea</taxon>
        <taxon>Cytherideidae</taxon>
        <taxon>Cyprideis</taxon>
    </lineage>
</organism>
<gene>
    <name evidence="1" type="ORF">CTOB1V02_LOCUS11260</name>
</gene>
<name>A0A7R8ZR98_9CRUS</name>
<dbReference type="PANTHER" id="PTHR45710">
    <property type="entry name" value="C-TYPE LECTIN DOMAIN-CONTAINING PROTEIN 180"/>
    <property type="match status" value="1"/>
</dbReference>
<dbReference type="EMBL" id="OB666262">
    <property type="protein sequence ID" value="CAD7233438.1"/>
    <property type="molecule type" value="Genomic_DNA"/>
</dbReference>
<proteinExistence type="predicted"/>
<dbReference type="PROSITE" id="PS50041">
    <property type="entry name" value="C_TYPE_LECTIN_2"/>
    <property type="match status" value="1"/>
</dbReference>
<dbReference type="Gene3D" id="3.10.100.10">
    <property type="entry name" value="Mannose-Binding Protein A, subunit A"/>
    <property type="match status" value="2"/>
</dbReference>
<feature type="non-terminal residue" evidence="1">
    <location>
        <position position="1"/>
    </location>
</feature>
<dbReference type="AlphaFoldDB" id="A0A7R8ZR98"/>
<reference evidence="1" key="1">
    <citation type="submission" date="2020-11" db="EMBL/GenBank/DDBJ databases">
        <authorList>
            <person name="Tran Van P."/>
        </authorList>
    </citation>
    <scope>NUCLEOTIDE SEQUENCE</scope>
</reference>
<protein>
    <submittedName>
        <fullName evidence="1">Uncharacterized protein</fullName>
    </submittedName>
</protein>
<feature type="non-terminal residue" evidence="1">
    <location>
        <position position="475"/>
    </location>
</feature>
<evidence type="ECO:0000313" key="1">
    <source>
        <dbReference type="EMBL" id="CAD7233438.1"/>
    </source>
</evidence>
<dbReference type="CDD" id="cd00037">
    <property type="entry name" value="CLECT"/>
    <property type="match status" value="2"/>
</dbReference>
<dbReference type="SMART" id="SM00034">
    <property type="entry name" value="CLECT"/>
    <property type="match status" value="2"/>
</dbReference>
<dbReference type="InterPro" id="IPR050828">
    <property type="entry name" value="C-type_lectin/matrix_domain"/>
</dbReference>
<dbReference type="InterPro" id="IPR016187">
    <property type="entry name" value="CTDL_fold"/>
</dbReference>
<accession>A0A7R8ZR98</accession>
<dbReference type="SUPFAM" id="SSF56436">
    <property type="entry name" value="C-type lectin-like"/>
    <property type="match status" value="2"/>
</dbReference>
<dbReference type="InterPro" id="IPR001304">
    <property type="entry name" value="C-type_lectin-like"/>
</dbReference>
<dbReference type="InterPro" id="IPR016186">
    <property type="entry name" value="C-type_lectin-like/link_sf"/>
</dbReference>
<dbReference type="Pfam" id="PF00059">
    <property type="entry name" value="Lectin_C"/>
    <property type="match status" value="1"/>
</dbReference>
<dbReference type="PANTHER" id="PTHR45710:SF26">
    <property type="entry name" value="RH26557P"/>
    <property type="match status" value="1"/>
</dbReference>
<sequence>TASCPGDYQSVSYTLRYQFVEACFFVSTDYIRWADGGDVCGRRNNGSLAEFPSNRKLQAFRNFLSTIPNTTKEEIWDAEHAWIGGAVLDESVWRWNSSGKELESFISGELPIDDFYGLTINIHSKELVPFRLQSLSPGHQTIHSYVCETDPRETEQTGSSVPQTVAWDSSECQAELKRTQEELEEVQRQEDCGCCSNLTRCETELGQLRDKAFEATVEQQVLIGDKDKRISELEAEARMKEERISGLEMELGEEKRLLGTKEEIISKQQEFLVVKEERTAALESDLREEKRLNGVKISALERELREERRLNGVKVSGLEWELREERRLNGVKVSALERELREERRLRAIPKPSLVACPLGLFRLGDSCYAIRDDGFRWDTALKYCQSLAPGSSLAEFETKGEHDNVTKHIKENGYDLYYWIGAQEIGNSNHFKWATSNKALLFDNWDHHQPDEKTTNDVIYMSCLDNNRHSSWQR</sequence>